<proteinExistence type="predicted"/>
<name>A0A2M4D438_ANODA</name>
<evidence type="ECO:0000313" key="1">
    <source>
        <dbReference type="EMBL" id="MBW72261.1"/>
    </source>
</evidence>
<protein>
    <submittedName>
        <fullName evidence="1">Putative secreted protein</fullName>
    </submittedName>
</protein>
<dbReference type="EMBL" id="GGFL01008083">
    <property type="protein sequence ID" value="MBW72261.1"/>
    <property type="molecule type" value="Transcribed_RNA"/>
</dbReference>
<accession>A0A2M4D438</accession>
<reference evidence="1" key="1">
    <citation type="submission" date="2018-01" db="EMBL/GenBank/DDBJ databases">
        <title>An insight into the sialome of Amazonian anophelines.</title>
        <authorList>
            <person name="Ribeiro J.M."/>
            <person name="Scarpassa V."/>
            <person name="Calvo E."/>
        </authorList>
    </citation>
    <scope>NUCLEOTIDE SEQUENCE</scope>
</reference>
<sequence length="71" mass="8307">MIKCCRFCPFVRIVYWIAYMEPGTCARGLNVWILWNGMEPYDQASERASFFDIHFPLAMISGQLNRNAIRS</sequence>
<organism evidence="1">
    <name type="scientific">Anopheles darlingi</name>
    <name type="common">Mosquito</name>
    <dbReference type="NCBI Taxonomy" id="43151"/>
    <lineage>
        <taxon>Eukaryota</taxon>
        <taxon>Metazoa</taxon>
        <taxon>Ecdysozoa</taxon>
        <taxon>Arthropoda</taxon>
        <taxon>Hexapoda</taxon>
        <taxon>Insecta</taxon>
        <taxon>Pterygota</taxon>
        <taxon>Neoptera</taxon>
        <taxon>Endopterygota</taxon>
        <taxon>Diptera</taxon>
        <taxon>Nematocera</taxon>
        <taxon>Culicoidea</taxon>
        <taxon>Culicidae</taxon>
        <taxon>Anophelinae</taxon>
        <taxon>Anopheles</taxon>
    </lineage>
</organism>
<dbReference type="AlphaFoldDB" id="A0A2M4D438"/>